<feature type="region of interest" description="Disordered" evidence="9">
    <location>
        <begin position="159"/>
        <end position="191"/>
    </location>
</feature>
<dbReference type="InterPro" id="IPR016181">
    <property type="entry name" value="Acyl_CoA_acyltransferase"/>
</dbReference>
<dbReference type="InterPro" id="IPR000182">
    <property type="entry name" value="GNAT_dom"/>
</dbReference>
<evidence type="ECO:0000313" key="13">
    <source>
        <dbReference type="Proteomes" id="UP001344447"/>
    </source>
</evidence>
<evidence type="ECO:0000256" key="6">
    <source>
        <dbReference type="ARBA" id="ARBA00022840"/>
    </source>
</evidence>
<comment type="catalytic activity">
    <reaction evidence="7">
        <text>L-threonyl-[protein] + ATP = O-phospho-L-threonyl-[protein] + ADP + H(+)</text>
        <dbReference type="Rhea" id="RHEA:46608"/>
        <dbReference type="Rhea" id="RHEA-COMP:11060"/>
        <dbReference type="Rhea" id="RHEA-COMP:11605"/>
        <dbReference type="ChEBI" id="CHEBI:15378"/>
        <dbReference type="ChEBI" id="CHEBI:30013"/>
        <dbReference type="ChEBI" id="CHEBI:30616"/>
        <dbReference type="ChEBI" id="CHEBI:61977"/>
        <dbReference type="ChEBI" id="CHEBI:456216"/>
        <dbReference type="EC" id="2.7.11.1"/>
    </reaction>
</comment>
<protein>
    <recommendedName>
        <fullName evidence="1">non-specific serine/threonine protein kinase</fullName>
        <ecNumber evidence="1">2.7.11.1</ecNumber>
    </recommendedName>
</protein>
<keyword evidence="3" id="KW-0808">Transferase</keyword>
<dbReference type="CDD" id="cd04301">
    <property type="entry name" value="NAT_SF"/>
    <property type="match status" value="1"/>
</dbReference>
<feature type="region of interest" description="Disordered" evidence="9">
    <location>
        <begin position="128"/>
        <end position="147"/>
    </location>
</feature>
<dbReference type="InterPro" id="IPR011009">
    <property type="entry name" value="Kinase-like_dom_sf"/>
</dbReference>
<dbReference type="InterPro" id="IPR000719">
    <property type="entry name" value="Prot_kinase_dom"/>
</dbReference>
<feature type="domain" description="N-acetyltransferase" evidence="11">
    <location>
        <begin position="549"/>
        <end position="690"/>
    </location>
</feature>
<proteinExistence type="predicted"/>
<dbReference type="PANTHER" id="PTHR43671:SF13">
    <property type="entry name" value="SERINE_THREONINE-PROTEIN KINASE NEK2"/>
    <property type="match status" value="1"/>
</dbReference>
<dbReference type="FunFam" id="1.10.510.10:FF:001286">
    <property type="entry name" value="Possible serine/threonine kinase"/>
    <property type="match status" value="1"/>
</dbReference>
<dbReference type="FunFam" id="3.40.630.30:FF:000307">
    <property type="entry name" value="Probable serine/threonine-protein kinase DDB_G0279719"/>
    <property type="match status" value="1"/>
</dbReference>
<evidence type="ECO:0000256" key="1">
    <source>
        <dbReference type="ARBA" id="ARBA00012513"/>
    </source>
</evidence>
<keyword evidence="2" id="KW-0723">Serine/threonine-protein kinase</keyword>
<dbReference type="PROSITE" id="PS00108">
    <property type="entry name" value="PROTEIN_KINASE_ST"/>
    <property type="match status" value="1"/>
</dbReference>
<evidence type="ECO:0000256" key="8">
    <source>
        <dbReference type="ARBA" id="ARBA00048679"/>
    </source>
</evidence>
<evidence type="ECO:0000313" key="12">
    <source>
        <dbReference type="EMBL" id="KAK5575908.1"/>
    </source>
</evidence>
<name>A0AAN7TUT7_9MYCE</name>
<evidence type="ECO:0000256" key="2">
    <source>
        <dbReference type="ARBA" id="ARBA00022527"/>
    </source>
</evidence>
<evidence type="ECO:0000259" key="11">
    <source>
        <dbReference type="PROSITE" id="PS51186"/>
    </source>
</evidence>
<keyword evidence="5" id="KW-0418">Kinase</keyword>
<sequence>MDPLSSYKLIKDLRSGGEGKAILYERDGVKYVGKKRVFDNLKDANQGLKEAMSLARIIHPNTVRFEDAIMSQIGEQIEITIMMEFCEMGDLLDFLIDLSEPHHNNNNNHHTVTLGSELSTLNLGSEYTGSDIDSTSRSSSSSSLSLEPTLLTENNINNSIQHSHSSSSLANGSSSPPTAPTPLGSINNRHSISTPTIIGATTATIASQSSPQRKSSKSERKKKCSLKERKCIVKMTVDLTKKIFKKEVHSTNTTANNSSSLHMEEHVIDSNEIKKSTDSVYLIEQTQLVEWLLDLSYGVQALHKANMIHRDLKSENIFISGSNKLKIGDFGLAIQSAHHTGSVHSETVGTYCYSSPELLNSTYDKTTDIFSLGCIFYELITLRLLSHNRIFLGEDMLNNRFDSMQFLSTFPEKYEKLAPLVLSMISKNPTFRPSIESIIETLQKMDTSLLKERVVIKRENTIKGIRKQLDKSHFQEASLLLATCFVKDPRFNNIFPPSDPHSIPHLQHLYKYVLKVLSSYHCSIWGYFAIDGTMVSVFVWLNPEKKKEIRLSDCIKGSLSLVTKIGLKKVGLILDLMRFDDNILSVAQNNNNNPNTSASNLSNKSSSQHHWFLAYCCTSEIFRGNGIGSHMIENVLNWADHNGVETRTVVFENNSIEFFQHHGFEVGSEFKSNLPKGVSKVMVLVRKPKQTY</sequence>
<dbReference type="EC" id="2.7.11.1" evidence="1"/>
<dbReference type="InterPro" id="IPR050660">
    <property type="entry name" value="NEK_Ser/Thr_kinase"/>
</dbReference>
<dbReference type="PROSITE" id="PS51186">
    <property type="entry name" value="GNAT"/>
    <property type="match status" value="1"/>
</dbReference>
<feature type="compositionally biased region" description="Low complexity" evidence="9">
    <location>
        <begin position="203"/>
        <end position="213"/>
    </location>
</feature>
<dbReference type="Pfam" id="PF00069">
    <property type="entry name" value="Pkinase"/>
    <property type="match status" value="1"/>
</dbReference>
<keyword evidence="6" id="KW-0067">ATP-binding</keyword>
<evidence type="ECO:0000259" key="10">
    <source>
        <dbReference type="PROSITE" id="PS50011"/>
    </source>
</evidence>
<dbReference type="Pfam" id="PF00583">
    <property type="entry name" value="Acetyltransf_1"/>
    <property type="match status" value="1"/>
</dbReference>
<feature type="domain" description="Protein kinase" evidence="10">
    <location>
        <begin position="7"/>
        <end position="450"/>
    </location>
</feature>
<dbReference type="SUPFAM" id="SSF55729">
    <property type="entry name" value="Acyl-CoA N-acyltransferases (Nat)"/>
    <property type="match status" value="1"/>
</dbReference>
<dbReference type="Proteomes" id="UP001344447">
    <property type="component" value="Unassembled WGS sequence"/>
</dbReference>
<gene>
    <name evidence="12" type="ORF">RB653_007043</name>
</gene>
<feature type="region of interest" description="Disordered" evidence="9">
    <location>
        <begin position="203"/>
        <end position="223"/>
    </location>
</feature>
<comment type="caution">
    <text evidence="12">The sequence shown here is derived from an EMBL/GenBank/DDBJ whole genome shotgun (WGS) entry which is preliminary data.</text>
</comment>
<dbReference type="AlphaFoldDB" id="A0AAN7TUT7"/>
<dbReference type="SUPFAM" id="SSF56112">
    <property type="entry name" value="Protein kinase-like (PK-like)"/>
    <property type="match status" value="1"/>
</dbReference>
<evidence type="ECO:0000256" key="4">
    <source>
        <dbReference type="ARBA" id="ARBA00022741"/>
    </source>
</evidence>
<dbReference type="PROSITE" id="PS50011">
    <property type="entry name" value="PROTEIN_KINASE_DOM"/>
    <property type="match status" value="1"/>
</dbReference>
<comment type="catalytic activity">
    <reaction evidence="8">
        <text>L-seryl-[protein] + ATP = O-phospho-L-seryl-[protein] + ADP + H(+)</text>
        <dbReference type="Rhea" id="RHEA:17989"/>
        <dbReference type="Rhea" id="RHEA-COMP:9863"/>
        <dbReference type="Rhea" id="RHEA-COMP:11604"/>
        <dbReference type="ChEBI" id="CHEBI:15378"/>
        <dbReference type="ChEBI" id="CHEBI:29999"/>
        <dbReference type="ChEBI" id="CHEBI:30616"/>
        <dbReference type="ChEBI" id="CHEBI:83421"/>
        <dbReference type="ChEBI" id="CHEBI:456216"/>
        <dbReference type="EC" id="2.7.11.1"/>
    </reaction>
</comment>
<dbReference type="GO" id="GO:0016747">
    <property type="term" value="F:acyltransferase activity, transferring groups other than amino-acyl groups"/>
    <property type="evidence" value="ECO:0007669"/>
    <property type="project" value="InterPro"/>
</dbReference>
<dbReference type="GO" id="GO:0004674">
    <property type="term" value="F:protein serine/threonine kinase activity"/>
    <property type="evidence" value="ECO:0007669"/>
    <property type="project" value="UniProtKB-KW"/>
</dbReference>
<dbReference type="InterPro" id="IPR008271">
    <property type="entry name" value="Ser/Thr_kinase_AS"/>
</dbReference>
<feature type="compositionally biased region" description="Low complexity" evidence="9">
    <location>
        <begin position="135"/>
        <end position="147"/>
    </location>
</feature>
<evidence type="ECO:0000256" key="3">
    <source>
        <dbReference type="ARBA" id="ARBA00022679"/>
    </source>
</evidence>
<keyword evidence="13" id="KW-1185">Reference proteome</keyword>
<dbReference type="Gene3D" id="1.10.510.10">
    <property type="entry name" value="Transferase(Phosphotransferase) domain 1"/>
    <property type="match status" value="2"/>
</dbReference>
<evidence type="ECO:0000256" key="5">
    <source>
        <dbReference type="ARBA" id="ARBA00022777"/>
    </source>
</evidence>
<reference evidence="12 13" key="1">
    <citation type="submission" date="2023-11" db="EMBL/GenBank/DDBJ databases">
        <title>Dfirmibasis_genome.</title>
        <authorList>
            <person name="Edelbroek B."/>
            <person name="Kjellin J."/>
            <person name="Jerlstrom-Hultqvist J."/>
            <person name="Soderbom F."/>
        </authorList>
    </citation>
    <scope>NUCLEOTIDE SEQUENCE [LARGE SCALE GENOMIC DNA]</scope>
    <source>
        <strain evidence="12 13">TNS-C-14</strain>
    </source>
</reference>
<feature type="compositionally biased region" description="Low complexity" evidence="9">
    <location>
        <begin position="159"/>
        <end position="175"/>
    </location>
</feature>
<dbReference type="PANTHER" id="PTHR43671">
    <property type="entry name" value="SERINE/THREONINE-PROTEIN KINASE NEK"/>
    <property type="match status" value="1"/>
</dbReference>
<keyword evidence="4" id="KW-0547">Nucleotide-binding</keyword>
<organism evidence="12 13">
    <name type="scientific">Dictyostelium firmibasis</name>
    <dbReference type="NCBI Taxonomy" id="79012"/>
    <lineage>
        <taxon>Eukaryota</taxon>
        <taxon>Amoebozoa</taxon>
        <taxon>Evosea</taxon>
        <taxon>Eumycetozoa</taxon>
        <taxon>Dictyostelia</taxon>
        <taxon>Dictyosteliales</taxon>
        <taxon>Dictyosteliaceae</taxon>
        <taxon>Dictyostelium</taxon>
    </lineage>
</organism>
<accession>A0AAN7TUT7</accession>
<dbReference type="GO" id="GO:0005524">
    <property type="term" value="F:ATP binding"/>
    <property type="evidence" value="ECO:0007669"/>
    <property type="project" value="UniProtKB-KW"/>
</dbReference>
<evidence type="ECO:0000256" key="7">
    <source>
        <dbReference type="ARBA" id="ARBA00047899"/>
    </source>
</evidence>
<evidence type="ECO:0000256" key="9">
    <source>
        <dbReference type="SAM" id="MobiDB-lite"/>
    </source>
</evidence>
<dbReference type="EMBL" id="JAVFKY010000005">
    <property type="protein sequence ID" value="KAK5575908.1"/>
    <property type="molecule type" value="Genomic_DNA"/>
</dbReference>
<dbReference type="Gene3D" id="3.40.630.30">
    <property type="match status" value="1"/>
</dbReference>
<dbReference type="SMART" id="SM00220">
    <property type="entry name" value="S_TKc"/>
    <property type="match status" value="1"/>
</dbReference>